<keyword evidence="3" id="KW-0131">Cell cycle</keyword>
<evidence type="ECO:0000313" key="4">
    <source>
        <dbReference type="Proteomes" id="UP000259273"/>
    </source>
</evidence>
<evidence type="ECO:0000313" key="3">
    <source>
        <dbReference type="EMBL" id="HAN29756.1"/>
    </source>
</evidence>
<dbReference type="Gene3D" id="3.30.70.1070">
    <property type="entry name" value="Sporulation related repeat"/>
    <property type="match status" value="1"/>
</dbReference>
<proteinExistence type="predicted"/>
<gene>
    <name evidence="3" type="ORF">DCP75_18950</name>
</gene>
<name>A0A3C1KU88_9GAMM</name>
<feature type="non-terminal residue" evidence="3">
    <location>
        <position position="1"/>
    </location>
</feature>
<evidence type="ECO:0000256" key="1">
    <source>
        <dbReference type="SAM" id="MobiDB-lite"/>
    </source>
</evidence>
<feature type="region of interest" description="Disordered" evidence="1">
    <location>
        <begin position="1"/>
        <end position="24"/>
    </location>
</feature>
<evidence type="ECO:0000259" key="2">
    <source>
        <dbReference type="PROSITE" id="PS51724"/>
    </source>
</evidence>
<accession>A0A3C1KU88</accession>
<organism evidence="3 4">
    <name type="scientific">Haliea salexigens</name>
    <dbReference type="NCBI Taxonomy" id="287487"/>
    <lineage>
        <taxon>Bacteria</taxon>
        <taxon>Pseudomonadati</taxon>
        <taxon>Pseudomonadota</taxon>
        <taxon>Gammaproteobacteria</taxon>
        <taxon>Cellvibrionales</taxon>
        <taxon>Halieaceae</taxon>
        <taxon>Haliea</taxon>
    </lineage>
</organism>
<protein>
    <submittedName>
        <fullName evidence="3">Cell division protein</fullName>
    </submittedName>
</protein>
<keyword evidence="3" id="KW-0132">Cell division</keyword>
<comment type="caution">
    <text evidence="3">The sequence shown here is derived from an EMBL/GenBank/DDBJ whole genome shotgun (WGS) entry which is preliminary data.</text>
</comment>
<sequence length="103" mass="10948">ATPAAANKPAAPKPAPAAAKPAPAASGDWFVNFGSYSERSVAERWSTRIKPGAGRVTVSSAQRDGETFYRVRVIGLASDSAAQTVARQLEREYSLSKLWVGKE</sequence>
<dbReference type="EMBL" id="DMND01000256">
    <property type="protein sequence ID" value="HAN29756.1"/>
    <property type="molecule type" value="Genomic_DNA"/>
</dbReference>
<dbReference type="PROSITE" id="PS51724">
    <property type="entry name" value="SPOR"/>
    <property type="match status" value="1"/>
</dbReference>
<dbReference type="SUPFAM" id="SSF110997">
    <property type="entry name" value="Sporulation related repeat"/>
    <property type="match status" value="1"/>
</dbReference>
<dbReference type="InterPro" id="IPR036680">
    <property type="entry name" value="SPOR-like_sf"/>
</dbReference>
<dbReference type="GO" id="GO:0042834">
    <property type="term" value="F:peptidoglycan binding"/>
    <property type="evidence" value="ECO:0007669"/>
    <property type="project" value="InterPro"/>
</dbReference>
<dbReference type="Pfam" id="PF05036">
    <property type="entry name" value="SPOR"/>
    <property type="match status" value="1"/>
</dbReference>
<reference evidence="3 4" key="1">
    <citation type="journal article" date="2018" name="Nat. Biotechnol.">
        <title>A standardized bacterial taxonomy based on genome phylogeny substantially revises the tree of life.</title>
        <authorList>
            <person name="Parks D.H."/>
            <person name="Chuvochina M."/>
            <person name="Waite D.W."/>
            <person name="Rinke C."/>
            <person name="Skarshewski A."/>
            <person name="Chaumeil P.A."/>
            <person name="Hugenholtz P."/>
        </authorList>
    </citation>
    <scope>NUCLEOTIDE SEQUENCE [LARGE SCALE GENOMIC DNA]</scope>
    <source>
        <strain evidence="3">UBA9158</strain>
    </source>
</reference>
<dbReference type="GO" id="GO:0051301">
    <property type="term" value="P:cell division"/>
    <property type="evidence" value="ECO:0007669"/>
    <property type="project" value="UniProtKB-KW"/>
</dbReference>
<dbReference type="Proteomes" id="UP000259273">
    <property type="component" value="Unassembled WGS sequence"/>
</dbReference>
<dbReference type="InterPro" id="IPR007730">
    <property type="entry name" value="SPOR-like_dom"/>
</dbReference>
<feature type="domain" description="SPOR" evidence="2">
    <location>
        <begin position="23"/>
        <end position="102"/>
    </location>
</feature>
<dbReference type="AlphaFoldDB" id="A0A3C1KU88"/>